<organism evidence="2 3">
    <name type="scientific">Nitrosomonas ureae</name>
    <dbReference type="NCBI Taxonomy" id="44577"/>
    <lineage>
        <taxon>Bacteria</taxon>
        <taxon>Pseudomonadati</taxon>
        <taxon>Pseudomonadota</taxon>
        <taxon>Betaproteobacteria</taxon>
        <taxon>Nitrosomonadales</taxon>
        <taxon>Nitrosomonadaceae</taxon>
        <taxon>Nitrosomonas</taxon>
    </lineage>
</organism>
<dbReference type="EMBL" id="FNUX01000013">
    <property type="protein sequence ID" value="SEF87931.1"/>
    <property type="molecule type" value="Genomic_DNA"/>
</dbReference>
<dbReference type="Proteomes" id="UP000236753">
    <property type="component" value="Unassembled WGS sequence"/>
</dbReference>
<evidence type="ECO:0000313" key="2">
    <source>
        <dbReference type="EMBL" id="SEF87931.1"/>
    </source>
</evidence>
<dbReference type="GO" id="GO:0035312">
    <property type="term" value="F:5'-3' DNA exonuclease activity"/>
    <property type="evidence" value="ECO:0007669"/>
    <property type="project" value="TreeGrafter"/>
</dbReference>
<dbReference type="NCBIfam" id="NF041577">
    <property type="entry name" value="nside_bi_sphtase"/>
    <property type="match status" value="1"/>
</dbReference>
<dbReference type="GO" id="GO:0004534">
    <property type="term" value="F:5'-3' RNA exonuclease activity"/>
    <property type="evidence" value="ECO:0007669"/>
    <property type="project" value="TreeGrafter"/>
</dbReference>
<dbReference type="InterPro" id="IPR003141">
    <property type="entry name" value="Pol/His_phosphatase_N"/>
</dbReference>
<dbReference type="AlphaFoldDB" id="A0A1H5VM70"/>
<feature type="domain" description="Polymerase/histidinol phosphatase N-terminal" evidence="1">
    <location>
        <begin position="4"/>
        <end position="69"/>
    </location>
</feature>
<accession>A0A1H5VM70</accession>
<dbReference type="SUPFAM" id="SSF89550">
    <property type="entry name" value="PHP domain-like"/>
    <property type="match status" value="1"/>
</dbReference>
<proteinExistence type="predicted"/>
<dbReference type="Pfam" id="PF02811">
    <property type="entry name" value="PHP"/>
    <property type="match status" value="1"/>
</dbReference>
<dbReference type="PANTHER" id="PTHR42924">
    <property type="entry name" value="EXONUCLEASE"/>
    <property type="match status" value="1"/>
</dbReference>
<dbReference type="InterPro" id="IPR052018">
    <property type="entry name" value="PHP_domain"/>
</dbReference>
<protein>
    <recommendedName>
        <fullName evidence="1">Polymerase/histidinol phosphatase N-terminal domain-containing protein</fullName>
    </recommendedName>
</protein>
<dbReference type="CDD" id="cd07438">
    <property type="entry name" value="PHP_HisPPase_AMP"/>
    <property type="match status" value="1"/>
</dbReference>
<dbReference type="RefSeq" id="WP_103966615.1">
    <property type="nucleotide sequence ID" value="NZ_FNUX01000013.1"/>
</dbReference>
<gene>
    <name evidence="2" type="ORF">SAMN05216334_11322</name>
</gene>
<reference evidence="2 3" key="1">
    <citation type="submission" date="2016-10" db="EMBL/GenBank/DDBJ databases">
        <authorList>
            <person name="de Groot N.N."/>
        </authorList>
    </citation>
    <scope>NUCLEOTIDE SEQUENCE [LARGE SCALE GENOMIC DNA]</scope>
    <source>
        <strain evidence="2 3">Nm13</strain>
    </source>
</reference>
<dbReference type="InterPro" id="IPR049742">
    <property type="entry name" value="35NBP"/>
</dbReference>
<dbReference type="InterPro" id="IPR004013">
    <property type="entry name" value="PHP_dom"/>
</dbReference>
<dbReference type="SMART" id="SM00481">
    <property type="entry name" value="POLIIIAc"/>
    <property type="match status" value="1"/>
</dbReference>
<name>A0A1H5VM70_9PROT</name>
<evidence type="ECO:0000313" key="3">
    <source>
        <dbReference type="Proteomes" id="UP000236753"/>
    </source>
</evidence>
<dbReference type="PANTHER" id="PTHR42924:SF3">
    <property type="entry name" value="POLYMERASE_HISTIDINOL PHOSPHATASE N-TERMINAL DOMAIN-CONTAINING PROTEIN"/>
    <property type="match status" value="1"/>
</dbReference>
<dbReference type="OrthoDB" id="9804333at2"/>
<dbReference type="InterPro" id="IPR016195">
    <property type="entry name" value="Pol/histidinol_Pase-like"/>
</dbReference>
<dbReference type="Gene3D" id="3.20.20.140">
    <property type="entry name" value="Metal-dependent hydrolases"/>
    <property type="match status" value="1"/>
</dbReference>
<sequence length="296" mass="32241">MLNIDLHCHSNISDGVLPPVQLVERAAMRGVEILALTDHDDITGLAEARRMAEAKSITFINGVEISVSWRGRTLHIVGLDIDPAYAPLVGGLADIRAGRAQRAENIALELEKAGIPDSLAGAYAHVGERRLIGRTHFARFLVEQGYAKDVKSVFKKYLVKGKPGYTAHEWATLSDAVSWICGSGGQAVIAHPARYDLGKNVLSDLLDEFCALGGSALEVVTSSHTPEQMQHFAHHAKNRNLLASCGSDFHGPGESYFDLGQLPEFPHGCTPVWHHWKNNMATGRERTLNSPLITLT</sequence>
<evidence type="ECO:0000259" key="1">
    <source>
        <dbReference type="SMART" id="SM00481"/>
    </source>
</evidence>
<dbReference type="Gene3D" id="1.10.150.650">
    <property type="match status" value="1"/>
</dbReference>